<dbReference type="AlphaFoldDB" id="A0A6A4XGH7"/>
<dbReference type="EMBL" id="VIIS01000068">
    <property type="protein sequence ID" value="KAF0313822.1"/>
    <property type="molecule type" value="Genomic_DNA"/>
</dbReference>
<gene>
    <name evidence="1" type="ORF">FJT64_015633</name>
</gene>
<sequence length="90" mass="10042">MKTRLVMKDWSEITDLLYAEYTKDKGSALAAFSNLELADPPQDGRELSVDILIGLDYYWQVMGNGFIRVDGSGPVAQQTVFGLGVVWALW</sequence>
<dbReference type="OrthoDB" id="7762881at2759"/>
<reference evidence="1 2" key="1">
    <citation type="submission" date="2019-07" db="EMBL/GenBank/DDBJ databases">
        <title>Draft genome assembly of a fouling barnacle, Amphibalanus amphitrite (Darwin, 1854): The first reference genome for Thecostraca.</title>
        <authorList>
            <person name="Kim W."/>
        </authorList>
    </citation>
    <scope>NUCLEOTIDE SEQUENCE [LARGE SCALE GENOMIC DNA]</scope>
    <source>
        <strain evidence="1">SNU_AA5</strain>
        <tissue evidence="1">Soma without cirri and trophi</tissue>
    </source>
</reference>
<protein>
    <recommendedName>
        <fullName evidence="3">Peptidase aspartic putative domain-containing protein</fullName>
    </recommendedName>
</protein>
<keyword evidence="2" id="KW-1185">Reference proteome</keyword>
<evidence type="ECO:0000313" key="2">
    <source>
        <dbReference type="Proteomes" id="UP000440578"/>
    </source>
</evidence>
<evidence type="ECO:0000313" key="1">
    <source>
        <dbReference type="EMBL" id="KAF0313822.1"/>
    </source>
</evidence>
<comment type="caution">
    <text evidence="1">The sequence shown here is derived from an EMBL/GenBank/DDBJ whole genome shotgun (WGS) entry which is preliminary data.</text>
</comment>
<evidence type="ECO:0008006" key="3">
    <source>
        <dbReference type="Google" id="ProtNLM"/>
    </source>
</evidence>
<dbReference type="Proteomes" id="UP000440578">
    <property type="component" value="Unassembled WGS sequence"/>
</dbReference>
<accession>A0A6A4XGH7</accession>
<proteinExistence type="predicted"/>
<organism evidence="1 2">
    <name type="scientific">Amphibalanus amphitrite</name>
    <name type="common">Striped barnacle</name>
    <name type="synonym">Balanus amphitrite</name>
    <dbReference type="NCBI Taxonomy" id="1232801"/>
    <lineage>
        <taxon>Eukaryota</taxon>
        <taxon>Metazoa</taxon>
        <taxon>Ecdysozoa</taxon>
        <taxon>Arthropoda</taxon>
        <taxon>Crustacea</taxon>
        <taxon>Multicrustacea</taxon>
        <taxon>Cirripedia</taxon>
        <taxon>Thoracica</taxon>
        <taxon>Thoracicalcarea</taxon>
        <taxon>Balanomorpha</taxon>
        <taxon>Balanoidea</taxon>
        <taxon>Balanidae</taxon>
        <taxon>Amphibalaninae</taxon>
        <taxon>Amphibalanus</taxon>
    </lineage>
</organism>
<name>A0A6A4XGH7_AMPAM</name>